<dbReference type="PRINTS" id="PR00411">
    <property type="entry name" value="PNDRDTASEI"/>
</dbReference>
<dbReference type="Pfam" id="PF05347">
    <property type="entry name" value="Complex1_LYR"/>
    <property type="match status" value="1"/>
</dbReference>
<evidence type="ECO:0000256" key="2">
    <source>
        <dbReference type="ARBA" id="ARBA00022827"/>
    </source>
</evidence>
<feature type="domain" description="Complex 1 LYR protein" evidence="4">
    <location>
        <begin position="36"/>
        <end position="86"/>
    </location>
</feature>
<dbReference type="GO" id="GO:0016491">
    <property type="term" value="F:oxidoreductase activity"/>
    <property type="evidence" value="ECO:0007669"/>
    <property type="project" value="UniProtKB-KW"/>
</dbReference>
<evidence type="ECO:0000259" key="4">
    <source>
        <dbReference type="Pfam" id="PF05347"/>
    </source>
</evidence>
<keyword evidence="3" id="KW-0560">Oxidoreductase</keyword>
<dbReference type="SUPFAM" id="SSF51905">
    <property type="entry name" value="FAD/NAD(P)-binding domain"/>
    <property type="match status" value="1"/>
</dbReference>
<dbReference type="InterPro" id="IPR045293">
    <property type="entry name" value="Complex1_LYR_LYRM2"/>
</dbReference>
<sequence length="908" mass="101686">MYTTKRSYATILRSKPSRLQSRGKNPLGLDHFIQRQRALALWKNILRSTASISEPSIRQEMNQFARAEFEKHRHVTDLGHIRYLISVLLSLHQVAEDQLTFAHFKPVPIVGRRSGSPKDYYSETSACKGTRCFTSLSYPLVSANSATPHLSRRSTSRSFSQSMKSVLVVGGGPGGLVAAKTLLHHAGNEKYKVTVFEAAERVGGMWRSLPGEDGEICNPHMPTNLSRFTVAFPDLAWGSVDLSNPVTGAKHSGRPPMFPAAWQVGRYLDAYSKKFLAPDVVQLNRRVTAADFDVDGQTGKWDVTSVDTTTQQESKDSFDYLIVASGFFHRAAPKVRQTQMQHGSSKRIQHSTQFRDVASFSDDAGKVVVIGGGISGSEAAATAAFQISSAKHSPGNKPAWADSKVYHVFHRPFYALPRYVPKDPYNPAIQDFSLSPKFLPVDLALYDIGRRGVDGPITASVGLLTPDKSQKSHEFIRSLLGGDQRATGRMELVSKPDTTKYPAYTGITDLYAEFVRDGLIVPLNGRVQNITQGSDTNFSAEIVSQGAWANTQQENTNLSGVTGVIEATGFQSHLQYLSPRVRQALEHDPECSRIPFILSRGSIFSEKIPKIAFVGFYQGPYWAVMDLQAKTIAQRWEREANSSAELEKLDTNDSRLIRQAIKDKQLEVPQFWMADYLGFVEEFARSVGLQRDDSSFIQGGPLFPARYQDPYGNTEEAAVTVREVVEILQNSEKGLYVAAAAFRAMQGTWKLQRKIESRHAAMPNGLFEGTAHFHPRIPTDRIYSAEYLYTEEGTLKMDNGMSFPATRRYVYRYQERDDTITAWFAEDDGLTVGNFFNKWEFYAPSDVEHGWQCRGHHLCTPDTYKSNCEFRFRGASLEMFGITYDVTGPKKDYTHESWYSRQVPSVVQ</sequence>
<comment type="caution">
    <text evidence="7">The sequence shown here is derived from an EMBL/GenBank/DDBJ whole genome shotgun (WGS) entry which is preliminary data.</text>
</comment>
<dbReference type="AlphaFoldDB" id="A0AAN6RBH8"/>
<evidence type="ECO:0008006" key="9">
    <source>
        <dbReference type="Google" id="ProtNLM"/>
    </source>
</evidence>
<dbReference type="EMBL" id="WVTA01000021">
    <property type="protein sequence ID" value="KAK3197294.1"/>
    <property type="molecule type" value="Genomic_DNA"/>
</dbReference>
<keyword evidence="2" id="KW-0274">FAD</keyword>
<dbReference type="InterPro" id="IPR050346">
    <property type="entry name" value="FMO-like"/>
</dbReference>
<organism evidence="7 8">
    <name type="scientific">Pseudopithomyces chartarum</name>
    <dbReference type="NCBI Taxonomy" id="1892770"/>
    <lineage>
        <taxon>Eukaryota</taxon>
        <taxon>Fungi</taxon>
        <taxon>Dikarya</taxon>
        <taxon>Ascomycota</taxon>
        <taxon>Pezizomycotina</taxon>
        <taxon>Dothideomycetes</taxon>
        <taxon>Pleosporomycetidae</taxon>
        <taxon>Pleosporales</taxon>
        <taxon>Massarineae</taxon>
        <taxon>Didymosphaeriaceae</taxon>
        <taxon>Pseudopithomyces</taxon>
    </lineage>
</organism>
<dbReference type="InterPro" id="IPR023753">
    <property type="entry name" value="FAD/NAD-binding_dom"/>
</dbReference>
<dbReference type="Gene3D" id="3.50.50.60">
    <property type="entry name" value="FAD/NAD(P)-binding domain"/>
    <property type="match status" value="2"/>
</dbReference>
<dbReference type="PANTHER" id="PTHR23023">
    <property type="entry name" value="DIMETHYLANILINE MONOOXYGENASE"/>
    <property type="match status" value="1"/>
</dbReference>
<gene>
    <name evidence="7" type="ORF">GRF29_1536g1291601</name>
</gene>
<protein>
    <recommendedName>
        <fullName evidence="9">FAD/NAD(P)-binding domain-containing protein</fullName>
    </recommendedName>
</protein>
<accession>A0AAN6RBH8</accession>
<evidence type="ECO:0000256" key="1">
    <source>
        <dbReference type="ARBA" id="ARBA00022630"/>
    </source>
</evidence>
<proteinExistence type="predicted"/>
<evidence type="ECO:0000313" key="7">
    <source>
        <dbReference type="EMBL" id="KAK3197294.1"/>
    </source>
</evidence>
<feature type="domain" description="FAD/NAD(P)-binding" evidence="5">
    <location>
        <begin position="165"/>
        <end position="384"/>
    </location>
</feature>
<evidence type="ECO:0000259" key="6">
    <source>
        <dbReference type="Pfam" id="PF19834"/>
    </source>
</evidence>
<dbReference type="Pfam" id="PF07992">
    <property type="entry name" value="Pyr_redox_2"/>
    <property type="match status" value="1"/>
</dbReference>
<keyword evidence="1" id="KW-0285">Flavoprotein</keyword>
<evidence type="ECO:0000256" key="3">
    <source>
        <dbReference type="ARBA" id="ARBA00023002"/>
    </source>
</evidence>
<evidence type="ECO:0000259" key="5">
    <source>
        <dbReference type="Pfam" id="PF07992"/>
    </source>
</evidence>
<dbReference type="CDD" id="cd20262">
    <property type="entry name" value="Complex1_LYR_LYRM2"/>
    <property type="match status" value="1"/>
</dbReference>
<dbReference type="InterPro" id="IPR008011">
    <property type="entry name" value="Complex1_LYR_dom"/>
</dbReference>
<dbReference type="InterPro" id="IPR045632">
    <property type="entry name" value="DUF6314"/>
</dbReference>
<dbReference type="Proteomes" id="UP001280581">
    <property type="component" value="Unassembled WGS sequence"/>
</dbReference>
<dbReference type="PRINTS" id="PR00368">
    <property type="entry name" value="FADPNR"/>
</dbReference>
<evidence type="ECO:0000313" key="8">
    <source>
        <dbReference type="Proteomes" id="UP001280581"/>
    </source>
</evidence>
<dbReference type="Pfam" id="PF19834">
    <property type="entry name" value="DUF6314"/>
    <property type="match status" value="1"/>
</dbReference>
<feature type="domain" description="DUF6314" evidence="6">
    <location>
        <begin position="745"/>
        <end position="901"/>
    </location>
</feature>
<dbReference type="InterPro" id="IPR036188">
    <property type="entry name" value="FAD/NAD-bd_sf"/>
</dbReference>
<name>A0AAN6RBH8_9PLEO</name>
<reference evidence="7 8" key="1">
    <citation type="submission" date="2021-02" db="EMBL/GenBank/DDBJ databases">
        <title>Genome assembly of Pseudopithomyces chartarum.</title>
        <authorList>
            <person name="Jauregui R."/>
            <person name="Singh J."/>
            <person name="Voisey C."/>
        </authorList>
    </citation>
    <scope>NUCLEOTIDE SEQUENCE [LARGE SCALE GENOMIC DNA]</scope>
    <source>
        <strain evidence="7 8">AGR01</strain>
    </source>
</reference>
<keyword evidence="8" id="KW-1185">Reference proteome</keyword>